<dbReference type="PANTHER" id="PTHR43712:SF2">
    <property type="entry name" value="O-METHYLTRANSFERASE CICE"/>
    <property type="match status" value="1"/>
</dbReference>
<dbReference type="STRING" id="1322246.BN4_11432"/>
<dbReference type="InterPro" id="IPR029063">
    <property type="entry name" value="SAM-dependent_MTases_sf"/>
</dbReference>
<evidence type="ECO:0000256" key="1">
    <source>
        <dbReference type="ARBA" id="ARBA00022603"/>
    </source>
</evidence>
<dbReference type="PANTHER" id="PTHR43712">
    <property type="entry name" value="PUTATIVE (AFU_ORTHOLOGUE AFUA_4G14580)-RELATED"/>
    <property type="match status" value="1"/>
</dbReference>
<dbReference type="InterPro" id="IPR036388">
    <property type="entry name" value="WH-like_DNA-bd_sf"/>
</dbReference>
<dbReference type="Gene3D" id="1.10.10.10">
    <property type="entry name" value="Winged helix-like DNA-binding domain superfamily/Winged helix DNA-binding domain"/>
    <property type="match status" value="1"/>
</dbReference>
<evidence type="ECO:0000256" key="2">
    <source>
        <dbReference type="ARBA" id="ARBA00022679"/>
    </source>
</evidence>
<dbReference type="Pfam" id="PF08100">
    <property type="entry name" value="Dimerisation"/>
    <property type="match status" value="1"/>
</dbReference>
<dbReference type="eggNOG" id="COG0500">
    <property type="taxonomic scope" value="Bacteria"/>
</dbReference>
<dbReference type="SUPFAM" id="SSF53335">
    <property type="entry name" value="S-adenosyl-L-methionine-dependent methyltransferases"/>
    <property type="match status" value="1"/>
</dbReference>
<keyword evidence="1 6" id="KW-0489">Methyltransferase</keyword>
<dbReference type="RefSeq" id="WP_015414713.1">
    <property type="nucleotide sequence ID" value="NC_020409.1"/>
</dbReference>
<keyword evidence="7" id="KW-1185">Reference proteome</keyword>
<feature type="domain" description="O-methyltransferase C-terminal" evidence="4">
    <location>
        <begin position="154"/>
        <end position="284"/>
    </location>
</feature>
<gene>
    <name evidence="6" type="ordered locus">BN4_11432</name>
</gene>
<dbReference type="Proteomes" id="UP000011724">
    <property type="component" value="Chromosome"/>
</dbReference>
<dbReference type="Pfam" id="PF00891">
    <property type="entry name" value="Methyltransf_2"/>
    <property type="match status" value="1"/>
</dbReference>
<dbReference type="HOGENOM" id="CLU_005533_4_3_7"/>
<dbReference type="Gene3D" id="3.40.50.150">
    <property type="entry name" value="Vaccinia Virus protein VP39"/>
    <property type="match status" value="1"/>
</dbReference>
<accession>M1WS14</accession>
<dbReference type="EC" id="2.1.1.4" evidence="6"/>
<dbReference type="InterPro" id="IPR001077">
    <property type="entry name" value="COMT_C"/>
</dbReference>
<dbReference type="KEGG" id="dpi:BN4_11432"/>
<dbReference type="EMBL" id="FO203427">
    <property type="protein sequence ID" value="CCH48667.1"/>
    <property type="molecule type" value="Genomic_DNA"/>
</dbReference>
<dbReference type="PATRIC" id="fig|879567.3.peg.1493"/>
<proteinExistence type="predicted"/>
<evidence type="ECO:0000259" key="5">
    <source>
        <dbReference type="Pfam" id="PF08100"/>
    </source>
</evidence>
<dbReference type="InterPro" id="IPR036390">
    <property type="entry name" value="WH_DNA-bd_sf"/>
</dbReference>
<keyword evidence="3" id="KW-0949">S-adenosyl-L-methionine</keyword>
<evidence type="ECO:0000313" key="7">
    <source>
        <dbReference type="Proteomes" id="UP000011724"/>
    </source>
</evidence>
<dbReference type="PROSITE" id="PS51683">
    <property type="entry name" value="SAM_OMT_II"/>
    <property type="match status" value="1"/>
</dbReference>
<feature type="domain" description="O-methyltransferase dimerisation" evidence="5">
    <location>
        <begin position="26"/>
        <end position="90"/>
    </location>
</feature>
<dbReference type="AlphaFoldDB" id="M1WS14"/>
<sequence length="339" mass="37486">MSFPNPKASLAPIENTLMEAVSAHAILDSIELGIFDHLNEAPLTAHGLAEKLGLKEKPLEALLDVLVTKKLLEHPGTEYANSLMAQEYMVSSSPLFQGAAMTMQARFNETMRQGFRNILKEGSLKRNEVDENWGEYETMLGTYQHALNGQIQGTTAYLAALPEFPSFRSMADVGGNHGQYSMELLERNPDLKSTLYDFPAVVSAASQRCKDRGFADRLTCTEFDLRADALPRDSYDLIFFSHILYGCKDDLHSIFTMAKNALKTGGCLVSQHFAPEGGASELYKTNVELLTRLLGYDTHFIARAELEDALLKTGFGQMEHTFTGVDGQSLLLIARKSST</sequence>
<dbReference type="OrthoDB" id="9767938at2"/>
<dbReference type="GO" id="GO:0032259">
    <property type="term" value="P:methylation"/>
    <property type="evidence" value="ECO:0007669"/>
    <property type="project" value="UniProtKB-KW"/>
</dbReference>
<dbReference type="GO" id="GO:0017096">
    <property type="term" value="F:acetylserotonin O-methyltransferase activity"/>
    <property type="evidence" value="ECO:0007669"/>
    <property type="project" value="UniProtKB-EC"/>
</dbReference>
<dbReference type="InterPro" id="IPR012967">
    <property type="entry name" value="COMT_dimerisation"/>
</dbReference>
<keyword evidence="2 6" id="KW-0808">Transferase</keyword>
<reference evidence="7" key="2">
    <citation type="journal article" date="2013" name="Stand. Genomic Sci.">
        <title>Complete genome sequence of Desulfocapsa sulfexigens, a marine deltaproteobacterium specialized in disproportionating inorganic sulfur compounds.</title>
        <authorList>
            <person name="Finster K.W."/>
            <person name="Kjeldsen K.U."/>
            <person name="Kube M."/>
            <person name="Reinhardt R."/>
            <person name="Mussmann M."/>
            <person name="Amann R."/>
            <person name="Schreiber L."/>
        </authorList>
    </citation>
    <scope>NUCLEOTIDE SEQUENCE [LARGE SCALE GENOMIC DNA]</scope>
    <source>
        <strain evidence="7">DSM 10523 / SB164P1</strain>
    </source>
</reference>
<dbReference type="SUPFAM" id="SSF46785">
    <property type="entry name" value="Winged helix' DNA-binding domain"/>
    <property type="match status" value="1"/>
</dbReference>
<reference evidence="6 7" key="1">
    <citation type="journal article" date="2013" name="PLoS ONE">
        <title>The first genomic and proteomic characterization of a deep-sea sulfate reducer: insights into the piezophilic lifestyle of Desulfovibrio piezophilus.</title>
        <authorList>
            <person name="Pradel N."/>
            <person name="Ji B."/>
            <person name="Gimenez G."/>
            <person name="Talla E."/>
            <person name="Lenoble P."/>
            <person name="Garel M."/>
            <person name="Tamburini C."/>
            <person name="Fourquet P."/>
            <person name="Lebrun R."/>
            <person name="Bertin P."/>
            <person name="Denis Y."/>
            <person name="Pophillat M."/>
            <person name="Barbe V."/>
            <person name="Ollivier B."/>
            <person name="Dolla A."/>
        </authorList>
    </citation>
    <scope>NUCLEOTIDE SEQUENCE [LARGE SCALE GENOMIC DNA]</scope>
    <source>
        <strain evidence="7">DSM 10523 / SB164P1</strain>
    </source>
</reference>
<evidence type="ECO:0000256" key="3">
    <source>
        <dbReference type="ARBA" id="ARBA00022691"/>
    </source>
</evidence>
<organism evidence="6 7">
    <name type="scientific">Pseudodesulfovibrio piezophilus (strain DSM 21447 / JCM 15486 / C1TLV30)</name>
    <name type="common">Desulfovibrio piezophilus</name>
    <dbReference type="NCBI Taxonomy" id="1322246"/>
    <lineage>
        <taxon>Bacteria</taxon>
        <taxon>Pseudomonadati</taxon>
        <taxon>Thermodesulfobacteriota</taxon>
        <taxon>Desulfovibrionia</taxon>
        <taxon>Desulfovibrionales</taxon>
        <taxon>Desulfovibrionaceae</taxon>
    </lineage>
</organism>
<evidence type="ECO:0000259" key="4">
    <source>
        <dbReference type="Pfam" id="PF00891"/>
    </source>
</evidence>
<dbReference type="BioCyc" id="DPIE1322246:BN4_RS07190-MONOMER"/>
<evidence type="ECO:0000313" key="6">
    <source>
        <dbReference type="EMBL" id="CCH48667.1"/>
    </source>
</evidence>
<name>M1WS14_PSEP2</name>
<dbReference type="CDD" id="cd02440">
    <property type="entry name" value="AdoMet_MTases"/>
    <property type="match status" value="1"/>
</dbReference>
<dbReference type="InterPro" id="IPR016461">
    <property type="entry name" value="COMT-like"/>
</dbReference>
<dbReference type="GO" id="GO:0046983">
    <property type="term" value="F:protein dimerization activity"/>
    <property type="evidence" value="ECO:0007669"/>
    <property type="project" value="InterPro"/>
</dbReference>
<protein>
    <submittedName>
        <fullName evidence="6">Putative Methyltransferase type 12</fullName>
        <ecNumber evidence="6">2.1.1.4</ecNumber>
    </submittedName>
</protein>